<dbReference type="AlphaFoldDB" id="A0A0P7H7Z1"/>
<dbReference type="RefSeq" id="WP_054582842.1">
    <property type="nucleotide sequence ID" value="NZ_LGUC01000001.1"/>
</dbReference>
<evidence type="ECO:0000313" key="3">
    <source>
        <dbReference type="Proteomes" id="UP000050535"/>
    </source>
</evidence>
<organism evidence="2 3">
    <name type="scientific">Halolamina pelagica</name>
    <dbReference type="NCBI Taxonomy" id="699431"/>
    <lineage>
        <taxon>Archaea</taxon>
        <taxon>Methanobacteriati</taxon>
        <taxon>Methanobacteriota</taxon>
        <taxon>Stenosarchaea group</taxon>
        <taxon>Halobacteria</taxon>
        <taxon>Halobacteriales</taxon>
        <taxon>Haloferacaceae</taxon>
    </lineage>
</organism>
<evidence type="ECO:0000313" key="2">
    <source>
        <dbReference type="EMBL" id="KPN29573.1"/>
    </source>
</evidence>
<dbReference type="Proteomes" id="UP000050535">
    <property type="component" value="Unassembled WGS sequence"/>
</dbReference>
<dbReference type="OrthoDB" id="313217at2157"/>
<dbReference type="PROSITE" id="PS51257">
    <property type="entry name" value="PROKAR_LIPOPROTEIN"/>
    <property type="match status" value="1"/>
</dbReference>
<proteinExistence type="predicted"/>
<keyword evidence="3" id="KW-1185">Reference proteome</keyword>
<gene>
    <name evidence="2" type="ORF">SY89_00287</name>
</gene>
<dbReference type="EMBL" id="LGUC01000001">
    <property type="protein sequence ID" value="KPN29573.1"/>
    <property type="molecule type" value="Genomic_DNA"/>
</dbReference>
<comment type="caution">
    <text evidence="2">The sequence shown here is derived from an EMBL/GenBank/DDBJ whole genome shotgun (WGS) entry which is preliminary data.</text>
</comment>
<dbReference type="STRING" id="699431.SY89_00287"/>
<accession>A0A0P7H7Z1</accession>
<name>A0A0P7H7Z1_9EURY</name>
<evidence type="ECO:0000256" key="1">
    <source>
        <dbReference type="SAM" id="MobiDB-lite"/>
    </source>
</evidence>
<protein>
    <submittedName>
        <fullName evidence="2">Uncharacterized protein</fullName>
    </submittedName>
</protein>
<feature type="region of interest" description="Disordered" evidence="1">
    <location>
        <begin position="143"/>
        <end position="170"/>
    </location>
</feature>
<reference evidence="3" key="1">
    <citation type="submission" date="2013-11" db="EMBL/GenBank/DDBJ databases">
        <authorList>
            <person name="Hoang H.T."/>
            <person name="Killian M.L."/>
            <person name="Madson D.M."/>
            <person name="Arruda P.H.E."/>
            <person name="Sun D."/>
            <person name="Schwartz K.J."/>
            <person name="Yoon K."/>
        </authorList>
    </citation>
    <scope>NUCLEOTIDE SEQUENCE [LARGE SCALE GENOMIC DNA]</scope>
    <source>
        <strain evidence="3">CDK2</strain>
    </source>
</reference>
<sequence length="170" mass="18403">MSLHRRGALSIAASLLAGGCLGGIGNDGCTSGVYVDAEPFDPVPALEERIRDQERTVGAETVENDGTRRTTYAELPFREPTLFSHDGGVYRITREPVESVTVPAFEFGAEWEQGQSPPAGTEVVQFADLPENDRRAFTLATPAERDGQFPEGFSVGRYPRRTPTAAMGLD</sequence>